<sequence>MEDVKHQVKEILDPKVLLAAYRLKWPWPKGQVPSGTVVGKMHFYEDFALRKALYDLAFYSILEPLSKIPLEILLAIDLTEFLPSRWDPDYPAQCLGLITILDQQRIITSGYSIRYTHAFFDPVCEKLVRQLVFQPEGVSPASKTAWLTCGYSVDDWLARVLWFWAPLAHSDEFMSQDRQIMKNWLHQMRAEVELHANIRDPFTPREATDDVDIQLFKNMVIEGPPTETYDPKRSGEATISDYTFWWIRIVNSHFAIIDMCGHYPYWIRWKGQEWNKEDRKYLKKTDNFEYDPALEPLALEIRSDYLNGIWKPLQPNPEFEQDKPKEPGTKGTWYISTPAK</sequence>
<feature type="region of interest" description="Disordered" evidence="1">
    <location>
        <begin position="316"/>
        <end position="340"/>
    </location>
</feature>
<dbReference type="InterPro" id="IPR011990">
    <property type="entry name" value="TPR-like_helical_dom_sf"/>
</dbReference>
<organism evidence="2 3">
    <name type="scientific">Rhizodiscina lignyota</name>
    <dbReference type="NCBI Taxonomy" id="1504668"/>
    <lineage>
        <taxon>Eukaryota</taxon>
        <taxon>Fungi</taxon>
        <taxon>Dikarya</taxon>
        <taxon>Ascomycota</taxon>
        <taxon>Pezizomycotina</taxon>
        <taxon>Dothideomycetes</taxon>
        <taxon>Pleosporomycetidae</taxon>
        <taxon>Aulographales</taxon>
        <taxon>Rhizodiscinaceae</taxon>
        <taxon>Rhizodiscina</taxon>
    </lineage>
</organism>
<comment type="caution">
    <text evidence="2">The sequence shown here is derived from an EMBL/GenBank/DDBJ whole genome shotgun (WGS) entry which is preliminary data.</text>
</comment>
<evidence type="ECO:0000313" key="3">
    <source>
        <dbReference type="Proteomes" id="UP000799772"/>
    </source>
</evidence>
<accession>A0A9P4IHU8</accession>
<gene>
    <name evidence="2" type="ORF">NA57DRAFT_72782</name>
</gene>
<protein>
    <submittedName>
        <fullName evidence="2">Uncharacterized protein</fullName>
    </submittedName>
</protein>
<dbReference type="AlphaFoldDB" id="A0A9P4IHU8"/>
<evidence type="ECO:0000256" key="1">
    <source>
        <dbReference type="SAM" id="MobiDB-lite"/>
    </source>
</evidence>
<dbReference type="OrthoDB" id="414698at2759"/>
<dbReference type="Proteomes" id="UP000799772">
    <property type="component" value="Unassembled WGS sequence"/>
</dbReference>
<name>A0A9P4IHU8_9PEZI</name>
<dbReference type="Gene3D" id="1.25.40.10">
    <property type="entry name" value="Tetratricopeptide repeat domain"/>
    <property type="match status" value="1"/>
</dbReference>
<proteinExistence type="predicted"/>
<dbReference type="EMBL" id="ML978123">
    <property type="protein sequence ID" value="KAF2101339.1"/>
    <property type="molecule type" value="Genomic_DNA"/>
</dbReference>
<reference evidence="2" key="1">
    <citation type="journal article" date="2020" name="Stud. Mycol.">
        <title>101 Dothideomycetes genomes: a test case for predicting lifestyles and emergence of pathogens.</title>
        <authorList>
            <person name="Haridas S."/>
            <person name="Albert R."/>
            <person name="Binder M."/>
            <person name="Bloem J."/>
            <person name="Labutti K."/>
            <person name="Salamov A."/>
            <person name="Andreopoulos B."/>
            <person name="Baker S."/>
            <person name="Barry K."/>
            <person name="Bills G."/>
            <person name="Bluhm B."/>
            <person name="Cannon C."/>
            <person name="Castanera R."/>
            <person name="Culley D."/>
            <person name="Daum C."/>
            <person name="Ezra D."/>
            <person name="Gonzalez J."/>
            <person name="Henrissat B."/>
            <person name="Kuo A."/>
            <person name="Liang C."/>
            <person name="Lipzen A."/>
            <person name="Lutzoni F."/>
            <person name="Magnuson J."/>
            <person name="Mondo S."/>
            <person name="Nolan M."/>
            <person name="Ohm R."/>
            <person name="Pangilinan J."/>
            <person name="Park H.-J."/>
            <person name="Ramirez L."/>
            <person name="Alfaro M."/>
            <person name="Sun H."/>
            <person name="Tritt A."/>
            <person name="Yoshinaga Y."/>
            <person name="Zwiers L.-H."/>
            <person name="Turgeon B."/>
            <person name="Goodwin S."/>
            <person name="Spatafora J."/>
            <person name="Crous P."/>
            <person name="Grigoriev I."/>
        </authorList>
    </citation>
    <scope>NUCLEOTIDE SEQUENCE</scope>
    <source>
        <strain evidence="2">CBS 133067</strain>
    </source>
</reference>
<keyword evidence="3" id="KW-1185">Reference proteome</keyword>
<evidence type="ECO:0000313" key="2">
    <source>
        <dbReference type="EMBL" id="KAF2101339.1"/>
    </source>
</evidence>